<gene>
    <name evidence="5" type="ORF">SD70_17495</name>
</gene>
<dbReference type="InterPro" id="IPR036866">
    <property type="entry name" value="RibonucZ/Hydroxyglut_hydro"/>
</dbReference>
<dbReference type="PANTHER" id="PTHR42951:SF4">
    <property type="entry name" value="ACYL-COENZYME A THIOESTERASE MBLAC2"/>
    <property type="match status" value="1"/>
</dbReference>
<dbReference type="InterPro" id="IPR050855">
    <property type="entry name" value="NDM-1-like"/>
</dbReference>
<dbReference type="Pfam" id="PF00753">
    <property type="entry name" value="Lactamase_B"/>
    <property type="match status" value="1"/>
</dbReference>
<dbReference type="Proteomes" id="UP000031967">
    <property type="component" value="Unassembled WGS sequence"/>
</dbReference>
<evidence type="ECO:0000313" key="6">
    <source>
        <dbReference type="Proteomes" id="UP000031967"/>
    </source>
</evidence>
<evidence type="ECO:0000256" key="2">
    <source>
        <dbReference type="ARBA" id="ARBA00034301"/>
    </source>
</evidence>
<comment type="catalytic activity">
    <reaction evidence="1">
        <text>3',5'-cyclic CMP + H2O = CMP + H(+)</text>
        <dbReference type="Rhea" id="RHEA:72675"/>
        <dbReference type="ChEBI" id="CHEBI:15377"/>
        <dbReference type="ChEBI" id="CHEBI:15378"/>
        <dbReference type="ChEBI" id="CHEBI:58003"/>
        <dbReference type="ChEBI" id="CHEBI:60377"/>
    </reaction>
    <physiologicalReaction direction="left-to-right" evidence="1">
        <dbReference type="Rhea" id="RHEA:72676"/>
    </physiologicalReaction>
</comment>
<protein>
    <submittedName>
        <fullName evidence="5">Cyclase</fullName>
    </submittedName>
</protein>
<feature type="domain" description="Metallo-beta-lactamase" evidence="4">
    <location>
        <begin position="31"/>
        <end position="250"/>
    </location>
</feature>
<evidence type="ECO:0000259" key="4">
    <source>
        <dbReference type="SMART" id="SM00849"/>
    </source>
</evidence>
<sequence length="319" mass="35292">MGDLPEYKHFRLEQAAEGVYAAISVPGTGSLGNAAIVDLGDATLVVDTFLTIQAAEQLRDAAERLTGRPASYVFNTHWHADHTFGNQVFAPAAQIISTSRTRDIMAAFAKERLPQQLAEPEALHRAIDEWEEQSKQVSDAKLRMEMEWEVASDREYMRALPNVVYTLPAITFEQQITLHGSRRSAQLITYGGGHTQSDAFVYLSEDKIAITGDLVLSGHHLVLRFGNPQEWLHILDQVEALQAEIIVPGHGPVCSPDAIGKARTYLKDMFALAEHLVRSGGSPDAVQVPEAYRSWYFTSDFKTNLEVLCAKLTESAAEQ</sequence>
<keyword evidence="6" id="KW-1185">Reference proteome</keyword>
<comment type="catalytic activity">
    <reaction evidence="3">
        <text>3',5'-cyclic UMP + H2O = UMP + H(+)</text>
        <dbReference type="Rhea" id="RHEA:70575"/>
        <dbReference type="ChEBI" id="CHEBI:15377"/>
        <dbReference type="ChEBI" id="CHEBI:15378"/>
        <dbReference type="ChEBI" id="CHEBI:57865"/>
        <dbReference type="ChEBI" id="CHEBI:184387"/>
    </reaction>
    <physiologicalReaction direction="left-to-right" evidence="3">
        <dbReference type="Rhea" id="RHEA:70576"/>
    </physiologicalReaction>
</comment>
<dbReference type="InterPro" id="IPR001279">
    <property type="entry name" value="Metallo-B-lactamas"/>
</dbReference>
<comment type="function">
    <text evidence="2">Counteracts the endogenous Pycsar antiviral defense system. Phosphodiesterase that enables metal-dependent hydrolysis of host cyclic nucleotide Pycsar defense signals such as cCMP and cUMP.</text>
</comment>
<dbReference type="SUPFAM" id="SSF56281">
    <property type="entry name" value="Metallo-hydrolase/oxidoreductase"/>
    <property type="match status" value="1"/>
</dbReference>
<dbReference type="Gene3D" id="3.60.15.10">
    <property type="entry name" value="Ribonuclease Z/Hydroxyacylglutathione hydrolase-like"/>
    <property type="match status" value="1"/>
</dbReference>
<name>A0ABR5AH30_9BACL</name>
<evidence type="ECO:0000313" key="5">
    <source>
        <dbReference type="EMBL" id="KIL39880.1"/>
    </source>
</evidence>
<dbReference type="PANTHER" id="PTHR42951">
    <property type="entry name" value="METALLO-BETA-LACTAMASE DOMAIN-CONTAINING"/>
    <property type="match status" value="1"/>
</dbReference>
<organism evidence="5 6">
    <name type="scientific">Gordoniibacillus kamchatkensis</name>
    <dbReference type="NCBI Taxonomy" id="1590651"/>
    <lineage>
        <taxon>Bacteria</taxon>
        <taxon>Bacillati</taxon>
        <taxon>Bacillota</taxon>
        <taxon>Bacilli</taxon>
        <taxon>Bacillales</taxon>
        <taxon>Paenibacillaceae</taxon>
        <taxon>Gordoniibacillus</taxon>
    </lineage>
</organism>
<reference evidence="5 6" key="1">
    <citation type="submission" date="2014-12" db="EMBL/GenBank/DDBJ databases">
        <title>Draft genome sequence of Paenibacillus kamchatkensis strain B-2647.</title>
        <authorList>
            <person name="Karlyshev A.V."/>
            <person name="Kudryashova E.B."/>
        </authorList>
    </citation>
    <scope>NUCLEOTIDE SEQUENCE [LARGE SCALE GENOMIC DNA]</scope>
    <source>
        <strain evidence="5 6">VKM B-2647</strain>
    </source>
</reference>
<dbReference type="CDD" id="cd16282">
    <property type="entry name" value="metallo-hydrolase-like_MBL-fold"/>
    <property type="match status" value="1"/>
</dbReference>
<dbReference type="SMART" id="SM00849">
    <property type="entry name" value="Lactamase_B"/>
    <property type="match status" value="1"/>
</dbReference>
<comment type="caution">
    <text evidence="5">The sequence shown here is derived from an EMBL/GenBank/DDBJ whole genome shotgun (WGS) entry which is preliminary data.</text>
</comment>
<evidence type="ECO:0000256" key="3">
    <source>
        <dbReference type="ARBA" id="ARBA00048505"/>
    </source>
</evidence>
<proteinExistence type="predicted"/>
<accession>A0ABR5AH30</accession>
<evidence type="ECO:0000256" key="1">
    <source>
        <dbReference type="ARBA" id="ARBA00034221"/>
    </source>
</evidence>
<dbReference type="EMBL" id="JXAK01000030">
    <property type="protein sequence ID" value="KIL39880.1"/>
    <property type="molecule type" value="Genomic_DNA"/>
</dbReference>